<dbReference type="SUPFAM" id="SSF56112">
    <property type="entry name" value="Protein kinase-like (PK-like)"/>
    <property type="match status" value="1"/>
</dbReference>
<evidence type="ECO:0000256" key="3">
    <source>
        <dbReference type="ARBA" id="ARBA00022741"/>
    </source>
</evidence>
<dbReference type="Gene3D" id="1.10.510.10">
    <property type="entry name" value="Transferase(Phosphotransferase) domain 1"/>
    <property type="match status" value="1"/>
</dbReference>
<reference evidence="10 11" key="1">
    <citation type="journal article" date="2021" name="Sci. Rep.">
        <title>Genome sequencing of the multicellular alga Astrephomene provides insights into convergent evolution of germ-soma differentiation.</title>
        <authorList>
            <person name="Yamashita S."/>
            <person name="Yamamoto K."/>
            <person name="Matsuzaki R."/>
            <person name="Suzuki S."/>
            <person name="Yamaguchi H."/>
            <person name="Hirooka S."/>
            <person name="Minakuchi Y."/>
            <person name="Miyagishima S."/>
            <person name="Kawachi M."/>
            <person name="Toyoda A."/>
            <person name="Nozaki H."/>
        </authorList>
    </citation>
    <scope>NUCLEOTIDE SEQUENCE [LARGE SCALE GENOMIC DNA]</scope>
    <source>
        <strain evidence="10 11">NIES-4017</strain>
    </source>
</reference>
<feature type="compositionally biased region" description="Gly residues" evidence="8">
    <location>
        <begin position="159"/>
        <end position="171"/>
    </location>
</feature>
<evidence type="ECO:0000256" key="5">
    <source>
        <dbReference type="ARBA" id="ARBA00022840"/>
    </source>
</evidence>
<name>A0AAD3DL27_9CHLO</name>
<feature type="domain" description="Protein kinase" evidence="9">
    <location>
        <begin position="96"/>
        <end position="424"/>
    </location>
</feature>
<feature type="region of interest" description="Disordered" evidence="8">
    <location>
        <begin position="1"/>
        <end position="54"/>
    </location>
</feature>
<keyword evidence="3 6" id="KW-0547">Nucleotide-binding</keyword>
<keyword evidence="5 6" id="KW-0067">ATP-binding</keyword>
<evidence type="ECO:0000256" key="2">
    <source>
        <dbReference type="ARBA" id="ARBA00022679"/>
    </source>
</evidence>
<gene>
    <name evidence="10" type="ORF">Agub_g4935</name>
</gene>
<comment type="similarity">
    <text evidence="7">Belongs to the protein kinase superfamily.</text>
</comment>
<protein>
    <recommendedName>
        <fullName evidence="9">Protein kinase domain-containing protein</fullName>
    </recommendedName>
</protein>
<dbReference type="AlphaFoldDB" id="A0AAD3DL27"/>
<feature type="compositionally biased region" description="Pro residues" evidence="8">
    <location>
        <begin position="14"/>
        <end position="30"/>
    </location>
</feature>
<proteinExistence type="inferred from homology"/>
<dbReference type="PRINTS" id="PR00109">
    <property type="entry name" value="TYRKINASE"/>
</dbReference>
<dbReference type="CDD" id="cd13999">
    <property type="entry name" value="STKc_MAP3K-like"/>
    <property type="match status" value="1"/>
</dbReference>
<evidence type="ECO:0000256" key="7">
    <source>
        <dbReference type="RuleBase" id="RU000304"/>
    </source>
</evidence>
<evidence type="ECO:0000259" key="9">
    <source>
        <dbReference type="PROSITE" id="PS50011"/>
    </source>
</evidence>
<keyword evidence="4" id="KW-0418">Kinase</keyword>
<dbReference type="InterPro" id="IPR051681">
    <property type="entry name" value="Ser/Thr_Kinases-Pseudokinases"/>
</dbReference>
<keyword evidence="11" id="KW-1185">Reference proteome</keyword>
<dbReference type="EMBL" id="BMAR01000006">
    <property type="protein sequence ID" value="GFR43810.1"/>
    <property type="molecule type" value="Genomic_DNA"/>
</dbReference>
<dbReference type="Gene3D" id="3.30.200.20">
    <property type="entry name" value="Phosphorylase Kinase, domain 1"/>
    <property type="match status" value="1"/>
</dbReference>
<accession>A0AAD3DL27</accession>
<dbReference type="PROSITE" id="PS00107">
    <property type="entry name" value="PROTEIN_KINASE_ATP"/>
    <property type="match status" value="1"/>
</dbReference>
<evidence type="ECO:0000313" key="10">
    <source>
        <dbReference type="EMBL" id="GFR43810.1"/>
    </source>
</evidence>
<evidence type="ECO:0000256" key="6">
    <source>
        <dbReference type="PROSITE-ProRule" id="PRU10141"/>
    </source>
</evidence>
<dbReference type="InterPro" id="IPR008271">
    <property type="entry name" value="Ser/Thr_kinase_AS"/>
</dbReference>
<keyword evidence="2" id="KW-0808">Transferase</keyword>
<dbReference type="InterPro" id="IPR017441">
    <property type="entry name" value="Protein_kinase_ATP_BS"/>
</dbReference>
<dbReference type="InterPro" id="IPR000719">
    <property type="entry name" value="Prot_kinase_dom"/>
</dbReference>
<dbReference type="PANTHER" id="PTHR44329">
    <property type="entry name" value="SERINE/THREONINE-PROTEIN KINASE TNNI3K-RELATED"/>
    <property type="match status" value="1"/>
</dbReference>
<evidence type="ECO:0000256" key="4">
    <source>
        <dbReference type="ARBA" id="ARBA00022777"/>
    </source>
</evidence>
<evidence type="ECO:0000256" key="1">
    <source>
        <dbReference type="ARBA" id="ARBA00022527"/>
    </source>
</evidence>
<dbReference type="Proteomes" id="UP001054857">
    <property type="component" value="Unassembled WGS sequence"/>
</dbReference>
<dbReference type="PROSITE" id="PS00108">
    <property type="entry name" value="PROTEIN_KINASE_ST"/>
    <property type="match status" value="1"/>
</dbReference>
<feature type="compositionally biased region" description="Basic residues" evidence="8">
    <location>
        <begin position="39"/>
        <end position="48"/>
    </location>
</feature>
<dbReference type="SMART" id="SM00220">
    <property type="entry name" value="S_TKc"/>
    <property type="match status" value="1"/>
</dbReference>
<comment type="caution">
    <text evidence="10">The sequence shown here is derived from an EMBL/GenBank/DDBJ whole genome shotgun (WGS) entry which is preliminary data.</text>
</comment>
<feature type="compositionally biased region" description="Polar residues" evidence="8">
    <location>
        <begin position="1"/>
        <end position="10"/>
    </location>
</feature>
<dbReference type="GO" id="GO:0005524">
    <property type="term" value="F:ATP binding"/>
    <property type="evidence" value="ECO:0007669"/>
    <property type="project" value="UniProtKB-UniRule"/>
</dbReference>
<feature type="region of interest" description="Disordered" evidence="8">
    <location>
        <begin position="141"/>
        <end position="171"/>
    </location>
</feature>
<dbReference type="PROSITE" id="PS50011">
    <property type="entry name" value="PROTEIN_KINASE_DOM"/>
    <property type="match status" value="1"/>
</dbReference>
<organism evidence="10 11">
    <name type="scientific">Astrephomene gubernaculifera</name>
    <dbReference type="NCBI Taxonomy" id="47775"/>
    <lineage>
        <taxon>Eukaryota</taxon>
        <taxon>Viridiplantae</taxon>
        <taxon>Chlorophyta</taxon>
        <taxon>core chlorophytes</taxon>
        <taxon>Chlorophyceae</taxon>
        <taxon>CS clade</taxon>
        <taxon>Chlamydomonadales</taxon>
        <taxon>Astrephomenaceae</taxon>
        <taxon>Astrephomene</taxon>
    </lineage>
</organism>
<sequence>CAHPYNQQATPLHPGHPPSPPPPAAAPPAPAAAAGGARRPIHHHHHPHIPPNGALGGLYGPGLFRHESYPPPFDTARLELARGAAHGPPEARFEDLRFVQQIGEGGFGRVYYGYWQGHRVAIKLAHPPPAAASPPAVAAAAPAAGGGAVGPGEAAAGGAQAGAGDAGGRGGVAAAAGGGAGGGGTGGGGGAVGGAGGGEQMEQLVREFSREVAAMSALPPHKNVLTLLAACTQPPQLALITDYCAAGSLYQLLHGPRPGGSAPPAWPQLLGICLGVAQGMAWLHRHAVLHRDLKSANILLDNSGNAKIADFGLAKIASGQHRQVMTGGLGTYQWAAPEVLAHQRYSEKADVYSFGIVLWECLTRRLPYAGMTPVQAAVGVVNNGLRPELPRGTPPAVADLIRSCWAAVPEQRPSFTQIEVQVGVILQQARAAVAGGGGGGGGEGVGGAEGGLAGRMGSLWPAGPAGAR</sequence>
<dbReference type="GO" id="GO:0004674">
    <property type="term" value="F:protein serine/threonine kinase activity"/>
    <property type="evidence" value="ECO:0007669"/>
    <property type="project" value="UniProtKB-KW"/>
</dbReference>
<evidence type="ECO:0000313" key="11">
    <source>
        <dbReference type="Proteomes" id="UP001054857"/>
    </source>
</evidence>
<dbReference type="InterPro" id="IPR011009">
    <property type="entry name" value="Kinase-like_dom_sf"/>
</dbReference>
<feature type="non-terminal residue" evidence="10">
    <location>
        <position position="1"/>
    </location>
</feature>
<dbReference type="InterPro" id="IPR001245">
    <property type="entry name" value="Ser-Thr/Tyr_kinase_cat_dom"/>
</dbReference>
<dbReference type="Pfam" id="PF07714">
    <property type="entry name" value="PK_Tyr_Ser-Thr"/>
    <property type="match status" value="1"/>
</dbReference>
<keyword evidence="1 7" id="KW-0723">Serine/threonine-protein kinase</keyword>
<feature type="binding site" evidence="6">
    <location>
        <position position="123"/>
    </location>
    <ligand>
        <name>ATP</name>
        <dbReference type="ChEBI" id="CHEBI:30616"/>
    </ligand>
</feature>
<evidence type="ECO:0000256" key="8">
    <source>
        <dbReference type="SAM" id="MobiDB-lite"/>
    </source>
</evidence>
<dbReference type="PANTHER" id="PTHR44329:SF298">
    <property type="entry name" value="MIXED LINEAGE KINASE DOMAIN-LIKE PROTEIN"/>
    <property type="match status" value="1"/>
</dbReference>